<comment type="caution">
    <text evidence="2">The sequence shown here is derived from an EMBL/GenBank/DDBJ whole genome shotgun (WGS) entry which is preliminary data.</text>
</comment>
<accession>A0ABY2XAW9</accession>
<dbReference type="RefSeq" id="WP_138864071.1">
    <property type="nucleotide sequence ID" value="NZ_VCPC01000002.1"/>
</dbReference>
<keyword evidence="3" id="KW-1185">Reference proteome</keyword>
<name>A0ABY2XAW9_9RHOB</name>
<protein>
    <submittedName>
        <fullName evidence="2">DUF1127 domain-containing protein</fullName>
    </submittedName>
</protein>
<organism evidence="2 3">
    <name type="scientific">Arenibacterium halophilum</name>
    <dbReference type="NCBI Taxonomy" id="2583821"/>
    <lineage>
        <taxon>Bacteria</taxon>
        <taxon>Pseudomonadati</taxon>
        <taxon>Pseudomonadota</taxon>
        <taxon>Alphaproteobacteria</taxon>
        <taxon>Rhodobacterales</taxon>
        <taxon>Paracoccaceae</taxon>
        <taxon>Arenibacterium</taxon>
    </lineage>
</organism>
<gene>
    <name evidence="2" type="ORF">FGK64_12330</name>
</gene>
<evidence type="ECO:0000313" key="3">
    <source>
        <dbReference type="Proteomes" id="UP001191082"/>
    </source>
</evidence>
<dbReference type="Pfam" id="PF06568">
    <property type="entry name" value="YjiS-like"/>
    <property type="match status" value="1"/>
</dbReference>
<proteinExistence type="predicted"/>
<sequence length="75" mass="8692">MAHTSTSRSLDMLSMAPRLPLIAALAIRVADVVTVWDQRRRTRKALKDLDKHILWDIGITEHQAQKEARRPFYQP</sequence>
<dbReference type="Proteomes" id="UP001191082">
    <property type="component" value="Unassembled WGS sequence"/>
</dbReference>
<reference evidence="2 3" key="1">
    <citation type="submission" date="2019-05" db="EMBL/GenBank/DDBJ databases">
        <title>Marivita sp. nov. isolated from sea sediment.</title>
        <authorList>
            <person name="Kim W."/>
        </authorList>
    </citation>
    <scope>NUCLEOTIDE SEQUENCE [LARGE SCALE GENOMIC DNA]</scope>
    <source>
        <strain evidence="2 3">CAU 1492</strain>
    </source>
</reference>
<feature type="domain" description="YjiS-like" evidence="1">
    <location>
        <begin position="31"/>
        <end position="64"/>
    </location>
</feature>
<dbReference type="InterPro" id="IPR009506">
    <property type="entry name" value="YjiS-like"/>
</dbReference>
<evidence type="ECO:0000259" key="1">
    <source>
        <dbReference type="Pfam" id="PF06568"/>
    </source>
</evidence>
<evidence type="ECO:0000313" key="2">
    <source>
        <dbReference type="EMBL" id="TMV13517.1"/>
    </source>
</evidence>
<dbReference type="EMBL" id="VCPC01000002">
    <property type="protein sequence ID" value="TMV13517.1"/>
    <property type="molecule type" value="Genomic_DNA"/>
</dbReference>